<protein>
    <recommendedName>
        <fullName evidence="4">Magnesium transporter MgtE intracellular domain-containing protein</fullName>
    </recommendedName>
</protein>
<evidence type="ECO:0000313" key="6">
    <source>
        <dbReference type="Proteomes" id="UP000741360"/>
    </source>
</evidence>
<keyword evidence="3" id="KW-0472">Membrane</keyword>
<evidence type="ECO:0000256" key="1">
    <source>
        <dbReference type="SAM" id="Coils"/>
    </source>
</evidence>
<sequence>MNNGGANPDPKKLSPSKRAIGPQVLSPGRLLRAALRHPDEGPTFARLSGGIPGTTRGPALPGKTFEFRITANFCGDYLRRGAGVILCLGWILVVPLLGFAADSTEGARSASAQGAPLSLKDLQILQSLEKRKEDLDRREEALKRYEERLQSLKQEVEKKLAEILQTEKRIQERLGMIGQMEEEKISRLAKLYSGMRPEEAAPLLERMQEETTLKVFQRMKDRQASRILAFMNPEKAARLSEQLAKPPGR</sequence>
<dbReference type="Proteomes" id="UP000741360">
    <property type="component" value="Unassembled WGS sequence"/>
</dbReference>
<evidence type="ECO:0000259" key="4">
    <source>
        <dbReference type="Pfam" id="PF03448"/>
    </source>
</evidence>
<dbReference type="SUPFAM" id="SSF158791">
    <property type="entry name" value="MgtE N-terminal domain-like"/>
    <property type="match status" value="1"/>
</dbReference>
<comment type="caution">
    <text evidence="5">The sequence shown here is derived from an EMBL/GenBank/DDBJ whole genome shotgun (WGS) entry which is preliminary data.</text>
</comment>
<name>A0A932GNF2_UNCTE</name>
<dbReference type="Pfam" id="PF03448">
    <property type="entry name" value="MgtE_N"/>
    <property type="match status" value="1"/>
</dbReference>
<reference evidence="5" key="1">
    <citation type="submission" date="2020-07" db="EMBL/GenBank/DDBJ databases">
        <title>Huge and variable diversity of episymbiotic CPR bacteria and DPANN archaea in groundwater ecosystems.</title>
        <authorList>
            <person name="He C.Y."/>
            <person name="Keren R."/>
            <person name="Whittaker M."/>
            <person name="Farag I.F."/>
            <person name="Doudna J."/>
            <person name="Cate J.H.D."/>
            <person name="Banfield J.F."/>
        </authorList>
    </citation>
    <scope>NUCLEOTIDE SEQUENCE</scope>
    <source>
        <strain evidence="5">NC_groundwater_717_Ag_S-0.2um_59_8</strain>
    </source>
</reference>
<feature type="region of interest" description="Disordered" evidence="2">
    <location>
        <begin position="1"/>
        <end position="22"/>
    </location>
</feature>
<dbReference type="AlphaFoldDB" id="A0A932GNF2"/>
<accession>A0A932GNF2</accession>
<dbReference type="InterPro" id="IPR006668">
    <property type="entry name" value="Mg_transptr_MgtE_intracell_dom"/>
</dbReference>
<keyword evidence="3" id="KW-0812">Transmembrane</keyword>
<dbReference type="InterPro" id="IPR038076">
    <property type="entry name" value="MgtE_N_sf"/>
</dbReference>
<feature type="domain" description="Magnesium transporter MgtE intracellular" evidence="4">
    <location>
        <begin position="188"/>
        <end position="244"/>
    </location>
</feature>
<proteinExistence type="predicted"/>
<evidence type="ECO:0000256" key="3">
    <source>
        <dbReference type="SAM" id="Phobius"/>
    </source>
</evidence>
<keyword evidence="1" id="KW-0175">Coiled coil</keyword>
<dbReference type="Gene3D" id="1.25.60.10">
    <property type="entry name" value="MgtE N-terminal domain-like"/>
    <property type="match status" value="1"/>
</dbReference>
<dbReference type="EMBL" id="JACPSX010000050">
    <property type="protein sequence ID" value="MBI3014045.1"/>
    <property type="molecule type" value="Genomic_DNA"/>
</dbReference>
<evidence type="ECO:0000256" key="2">
    <source>
        <dbReference type="SAM" id="MobiDB-lite"/>
    </source>
</evidence>
<gene>
    <name evidence="5" type="ORF">HYY65_03035</name>
</gene>
<organism evidence="5 6">
    <name type="scientific">Tectimicrobiota bacterium</name>
    <dbReference type="NCBI Taxonomy" id="2528274"/>
    <lineage>
        <taxon>Bacteria</taxon>
        <taxon>Pseudomonadati</taxon>
        <taxon>Nitrospinota/Tectimicrobiota group</taxon>
        <taxon>Candidatus Tectimicrobiota</taxon>
    </lineage>
</organism>
<evidence type="ECO:0000313" key="5">
    <source>
        <dbReference type="EMBL" id="MBI3014045.1"/>
    </source>
</evidence>
<keyword evidence="3" id="KW-1133">Transmembrane helix</keyword>
<feature type="coiled-coil region" evidence="1">
    <location>
        <begin position="125"/>
        <end position="173"/>
    </location>
</feature>
<feature type="transmembrane region" description="Helical" evidence="3">
    <location>
        <begin position="82"/>
        <end position="101"/>
    </location>
</feature>